<feature type="transmembrane region" description="Helical" evidence="6">
    <location>
        <begin position="443"/>
        <end position="464"/>
    </location>
</feature>
<proteinExistence type="predicted"/>
<evidence type="ECO:0000313" key="7">
    <source>
        <dbReference type="EMBL" id="MBO3664854.1"/>
    </source>
</evidence>
<dbReference type="Pfam" id="PF13520">
    <property type="entry name" value="AA_permease_2"/>
    <property type="match status" value="1"/>
</dbReference>
<evidence type="ECO:0000256" key="6">
    <source>
        <dbReference type="SAM" id="Phobius"/>
    </source>
</evidence>
<feature type="transmembrane region" description="Helical" evidence="6">
    <location>
        <begin position="476"/>
        <end position="504"/>
    </location>
</feature>
<dbReference type="AlphaFoldDB" id="A0A939QLE9"/>
<feature type="transmembrane region" description="Helical" evidence="6">
    <location>
        <begin position="329"/>
        <end position="357"/>
    </location>
</feature>
<dbReference type="GO" id="GO:0022857">
    <property type="term" value="F:transmembrane transporter activity"/>
    <property type="evidence" value="ECO:0007669"/>
    <property type="project" value="InterPro"/>
</dbReference>
<feature type="transmembrane region" description="Helical" evidence="6">
    <location>
        <begin position="236"/>
        <end position="256"/>
    </location>
</feature>
<comment type="caution">
    <text evidence="7">The sequence shown here is derived from an EMBL/GenBank/DDBJ whole genome shotgun (WGS) entry which is preliminary data.</text>
</comment>
<dbReference type="PIRSF" id="PIRSF006060">
    <property type="entry name" value="AA_transporter"/>
    <property type="match status" value="1"/>
</dbReference>
<dbReference type="PANTHER" id="PTHR42770">
    <property type="entry name" value="AMINO ACID TRANSPORTER-RELATED"/>
    <property type="match status" value="1"/>
</dbReference>
<feature type="transmembrane region" description="Helical" evidence="6">
    <location>
        <begin position="74"/>
        <end position="95"/>
    </location>
</feature>
<reference evidence="7" key="1">
    <citation type="submission" date="2021-03" db="EMBL/GenBank/DDBJ databases">
        <title>Microbacterium sp. nov., a novel actinobacterium isolated from cow dung.</title>
        <authorList>
            <person name="Zhang L."/>
        </authorList>
    </citation>
    <scope>NUCLEOTIDE SEQUENCE</scope>
    <source>
        <strain evidence="7">NEAU-LLB</strain>
    </source>
</reference>
<evidence type="ECO:0000256" key="1">
    <source>
        <dbReference type="ARBA" id="ARBA00004651"/>
    </source>
</evidence>
<feature type="transmembrane region" description="Helical" evidence="6">
    <location>
        <begin position="277"/>
        <end position="301"/>
    </location>
</feature>
<feature type="transmembrane region" description="Helical" evidence="6">
    <location>
        <begin position="165"/>
        <end position="183"/>
    </location>
</feature>
<keyword evidence="8" id="KW-1185">Reference proteome</keyword>
<organism evidence="7 8">
    <name type="scientific">Microbacterium stercoris</name>
    <dbReference type="NCBI Taxonomy" id="2820289"/>
    <lineage>
        <taxon>Bacteria</taxon>
        <taxon>Bacillati</taxon>
        <taxon>Actinomycetota</taxon>
        <taxon>Actinomycetes</taxon>
        <taxon>Micrococcales</taxon>
        <taxon>Microbacteriaceae</taxon>
        <taxon>Microbacterium</taxon>
    </lineage>
</organism>
<protein>
    <submittedName>
        <fullName evidence="7">APC family permease</fullName>
    </submittedName>
</protein>
<dbReference type="Gene3D" id="1.20.1740.10">
    <property type="entry name" value="Amino acid/polyamine transporter I"/>
    <property type="match status" value="1"/>
</dbReference>
<feature type="transmembrane region" description="Helical" evidence="6">
    <location>
        <begin position="409"/>
        <end position="431"/>
    </location>
</feature>
<dbReference type="RefSeq" id="WP_208504968.1">
    <property type="nucleotide sequence ID" value="NZ_JAGFOA010000007.1"/>
</dbReference>
<feature type="transmembrane region" description="Helical" evidence="6">
    <location>
        <begin position="195"/>
        <end position="216"/>
    </location>
</feature>
<feature type="transmembrane region" description="Helical" evidence="6">
    <location>
        <begin position="116"/>
        <end position="145"/>
    </location>
</feature>
<sequence>MTTTPRGSGVTSADDTTIQAGKPGLITQVISNKGLAVGAVGLFGATVIGVSTVAPAYTSTASIGLAAAEVGTHVPAVILLGLVPMLLVALGYRELNRDMPDSGTTFTWATRAFGPWVGWMASWGLVIATILVLSNLAAVAVDFLFLLISQLAGNPDIADLTYNPFINVGVVLLFMLGATYLSYRDMRESKIFQTVLVIFQVAVLLLFVFLAIGEAAAGNAPHAIPFSFDWFNPFAINDFGAVIAGLSVSIFIFWGWDVTLTMNEETTDPNRTPGRAAALTVFIVGALYLLLAVASVMFAGVTEEPGGLLNEDVVENVFFGLADSVMGPWAFLISLAVLVSSAASLQSTIIGPARTLLAMGHYGAMPKAFDSVNPKHKTPVFAIIVSTSVASLFYVVMRFVSENVLWDTILTLGMMICFYYGLTAFACVWYFRKQWTDSAGAFFTRFLAPLIGGITLLVMFVLTLKDSFDPAYGSGANIGGVGIVGILGVFILVLGVVIMIVMAVRKPEFFRGQILPVQAPASEKESVR</sequence>
<keyword evidence="2" id="KW-1003">Cell membrane</keyword>
<feature type="transmembrane region" description="Helical" evidence="6">
    <location>
        <begin position="378"/>
        <end position="397"/>
    </location>
</feature>
<dbReference type="Proteomes" id="UP000680132">
    <property type="component" value="Unassembled WGS sequence"/>
</dbReference>
<dbReference type="GO" id="GO:0005886">
    <property type="term" value="C:plasma membrane"/>
    <property type="evidence" value="ECO:0007669"/>
    <property type="project" value="UniProtKB-SubCell"/>
</dbReference>
<evidence type="ECO:0000256" key="3">
    <source>
        <dbReference type="ARBA" id="ARBA00022692"/>
    </source>
</evidence>
<accession>A0A939QLE9</accession>
<name>A0A939QLE9_9MICO</name>
<dbReference type="EMBL" id="JAGFOA010000007">
    <property type="protein sequence ID" value="MBO3664854.1"/>
    <property type="molecule type" value="Genomic_DNA"/>
</dbReference>
<evidence type="ECO:0000256" key="4">
    <source>
        <dbReference type="ARBA" id="ARBA00022989"/>
    </source>
</evidence>
<keyword evidence="4 6" id="KW-1133">Transmembrane helix</keyword>
<keyword evidence="5 6" id="KW-0472">Membrane</keyword>
<dbReference type="InterPro" id="IPR002293">
    <property type="entry name" value="AA/rel_permease1"/>
</dbReference>
<evidence type="ECO:0000313" key="8">
    <source>
        <dbReference type="Proteomes" id="UP000680132"/>
    </source>
</evidence>
<comment type="subcellular location">
    <subcellularLocation>
        <location evidence="1">Cell membrane</location>
        <topology evidence="1">Multi-pass membrane protein</topology>
    </subcellularLocation>
</comment>
<dbReference type="PANTHER" id="PTHR42770:SF7">
    <property type="entry name" value="MEMBRANE PROTEIN"/>
    <property type="match status" value="1"/>
</dbReference>
<dbReference type="InterPro" id="IPR050367">
    <property type="entry name" value="APC_superfamily"/>
</dbReference>
<feature type="transmembrane region" description="Helical" evidence="6">
    <location>
        <begin position="35"/>
        <end position="54"/>
    </location>
</feature>
<evidence type="ECO:0000256" key="5">
    <source>
        <dbReference type="ARBA" id="ARBA00023136"/>
    </source>
</evidence>
<keyword evidence="3 6" id="KW-0812">Transmembrane</keyword>
<evidence type="ECO:0000256" key="2">
    <source>
        <dbReference type="ARBA" id="ARBA00022475"/>
    </source>
</evidence>
<gene>
    <name evidence="7" type="ORF">J5V96_15265</name>
</gene>